<accession>A0A510UZV3</accession>
<dbReference type="InterPro" id="IPR029062">
    <property type="entry name" value="Class_I_gatase-like"/>
</dbReference>
<protein>
    <submittedName>
        <fullName evidence="4">AraC family transcriptional regulator</fullName>
    </submittedName>
</protein>
<dbReference type="InterPro" id="IPR052158">
    <property type="entry name" value="INH-QAR"/>
</dbReference>
<dbReference type="SUPFAM" id="SSF46689">
    <property type="entry name" value="Homeodomain-like"/>
    <property type="match status" value="2"/>
</dbReference>
<dbReference type="Pfam" id="PF12833">
    <property type="entry name" value="HTH_18"/>
    <property type="match status" value="1"/>
</dbReference>
<evidence type="ECO:0000256" key="2">
    <source>
        <dbReference type="ARBA" id="ARBA00023163"/>
    </source>
</evidence>
<proteinExistence type="predicted"/>
<dbReference type="InterPro" id="IPR002818">
    <property type="entry name" value="DJ-1/PfpI"/>
</dbReference>
<dbReference type="Proteomes" id="UP000321386">
    <property type="component" value="Unassembled WGS sequence"/>
</dbReference>
<keyword evidence="2" id="KW-0804">Transcription</keyword>
<evidence type="ECO:0000313" key="4">
    <source>
        <dbReference type="EMBL" id="GEK18355.1"/>
    </source>
</evidence>
<dbReference type="SMART" id="SM00342">
    <property type="entry name" value="HTH_ARAC"/>
    <property type="match status" value="1"/>
</dbReference>
<evidence type="ECO:0000256" key="1">
    <source>
        <dbReference type="ARBA" id="ARBA00023015"/>
    </source>
</evidence>
<dbReference type="GO" id="GO:0003700">
    <property type="term" value="F:DNA-binding transcription factor activity"/>
    <property type="evidence" value="ECO:0007669"/>
    <property type="project" value="InterPro"/>
</dbReference>
<gene>
    <name evidence="4" type="ORF">CPE01_20880</name>
</gene>
<organism evidence="4 5">
    <name type="scientific">Cellulomonas persica</name>
    <dbReference type="NCBI Taxonomy" id="76861"/>
    <lineage>
        <taxon>Bacteria</taxon>
        <taxon>Bacillati</taxon>
        <taxon>Actinomycetota</taxon>
        <taxon>Actinomycetes</taxon>
        <taxon>Micrococcales</taxon>
        <taxon>Cellulomonadaceae</taxon>
        <taxon>Cellulomonas</taxon>
    </lineage>
</organism>
<dbReference type="RefSeq" id="WP_146806591.1">
    <property type="nucleotide sequence ID" value="NZ_BJUA01000009.1"/>
</dbReference>
<dbReference type="EMBL" id="BJUA01000009">
    <property type="protein sequence ID" value="GEK18355.1"/>
    <property type="molecule type" value="Genomic_DNA"/>
</dbReference>
<dbReference type="PROSITE" id="PS01124">
    <property type="entry name" value="HTH_ARAC_FAMILY_2"/>
    <property type="match status" value="1"/>
</dbReference>
<dbReference type="InterPro" id="IPR009057">
    <property type="entry name" value="Homeodomain-like_sf"/>
</dbReference>
<feature type="domain" description="HTH araC/xylS-type" evidence="3">
    <location>
        <begin position="231"/>
        <end position="329"/>
    </location>
</feature>
<reference evidence="4 5" key="1">
    <citation type="submission" date="2019-07" db="EMBL/GenBank/DDBJ databases">
        <title>Whole genome shotgun sequence of Cellulomonas persica NBRC 101101.</title>
        <authorList>
            <person name="Hosoyama A."/>
            <person name="Uohara A."/>
            <person name="Ohji S."/>
            <person name="Ichikawa N."/>
        </authorList>
    </citation>
    <scope>NUCLEOTIDE SEQUENCE [LARGE SCALE GENOMIC DNA]</scope>
    <source>
        <strain evidence="4 5">NBRC 101101</strain>
    </source>
</reference>
<dbReference type="GO" id="GO:0043565">
    <property type="term" value="F:sequence-specific DNA binding"/>
    <property type="evidence" value="ECO:0007669"/>
    <property type="project" value="InterPro"/>
</dbReference>
<evidence type="ECO:0000259" key="3">
    <source>
        <dbReference type="PROSITE" id="PS01124"/>
    </source>
</evidence>
<comment type="caution">
    <text evidence="4">The sequence shown here is derived from an EMBL/GenBank/DDBJ whole genome shotgun (WGS) entry which is preliminary data.</text>
</comment>
<dbReference type="InterPro" id="IPR018060">
    <property type="entry name" value="HTH_AraC"/>
</dbReference>
<dbReference type="Pfam" id="PF01965">
    <property type="entry name" value="DJ-1_PfpI"/>
    <property type="match status" value="1"/>
</dbReference>
<dbReference type="SUPFAM" id="SSF52317">
    <property type="entry name" value="Class I glutamine amidotransferase-like"/>
    <property type="match status" value="1"/>
</dbReference>
<evidence type="ECO:0000313" key="5">
    <source>
        <dbReference type="Proteomes" id="UP000321386"/>
    </source>
</evidence>
<keyword evidence="1" id="KW-0805">Transcription regulation</keyword>
<dbReference type="Gene3D" id="3.40.50.880">
    <property type="match status" value="1"/>
</dbReference>
<sequence length="336" mass="35706">MRPSTAPLVEPPLPAPVPEARRERDVAVLALPEALPMEVGIPFQVLLSRTAEHYRVTLCGRRPGPVATTGGFPVVAQAGLEHVVAADTVIVPAYDTIGQPPPDDVLDALRTAHARGARIVSICVGAFALAAAGLLDGRRATTHWAYADRLAAQYPRVRVDPDVLFVDEGDVLTSAGVASGIDACLHLIRTDLGAAVANHVARAIVAAPHRDGGQAQFIARTTSPHTATSLAATRAWALDHLHEPLTVADLARHARLSQRTLARAFAAETGASPLRWLTAARVDRARELLERTAWGTDRVAQECGLGTAANMRLHFHRLVGVSPSDYRRTFAAAATA</sequence>
<dbReference type="PANTHER" id="PTHR43130:SF3">
    <property type="entry name" value="HTH-TYPE TRANSCRIPTIONAL REGULATOR RV1931C"/>
    <property type="match status" value="1"/>
</dbReference>
<dbReference type="Gene3D" id="1.10.10.60">
    <property type="entry name" value="Homeodomain-like"/>
    <property type="match status" value="1"/>
</dbReference>
<dbReference type="AlphaFoldDB" id="A0A510UZV3"/>
<dbReference type="PANTHER" id="PTHR43130">
    <property type="entry name" value="ARAC-FAMILY TRANSCRIPTIONAL REGULATOR"/>
    <property type="match status" value="1"/>
</dbReference>
<keyword evidence="5" id="KW-1185">Reference proteome</keyword>
<dbReference type="CDD" id="cd03137">
    <property type="entry name" value="GATase1_AraC_1"/>
    <property type="match status" value="1"/>
</dbReference>
<dbReference type="OrthoDB" id="3194870at2"/>
<name>A0A510UZV3_9CELL</name>